<dbReference type="AlphaFoldDB" id="A0A2P2M0D9"/>
<dbReference type="EMBL" id="GGEC01043199">
    <property type="protein sequence ID" value="MBX23683.1"/>
    <property type="molecule type" value="Transcribed_RNA"/>
</dbReference>
<organism evidence="1">
    <name type="scientific">Rhizophora mucronata</name>
    <name type="common">Asiatic mangrove</name>
    <dbReference type="NCBI Taxonomy" id="61149"/>
    <lineage>
        <taxon>Eukaryota</taxon>
        <taxon>Viridiplantae</taxon>
        <taxon>Streptophyta</taxon>
        <taxon>Embryophyta</taxon>
        <taxon>Tracheophyta</taxon>
        <taxon>Spermatophyta</taxon>
        <taxon>Magnoliopsida</taxon>
        <taxon>eudicotyledons</taxon>
        <taxon>Gunneridae</taxon>
        <taxon>Pentapetalae</taxon>
        <taxon>rosids</taxon>
        <taxon>fabids</taxon>
        <taxon>Malpighiales</taxon>
        <taxon>Rhizophoraceae</taxon>
        <taxon>Rhizophora</taxon>
    </lineage>
</organism>
<name>A0A2P2M0D9_RHIMU</name>
<evidence type="ECO:0000313" key="1">
    <source>
        <dbReference type="EMBL" id="MBX23683.1"/>
    </source>
</evidence>
<proteinExistence type="predicted"/>
<protein>
    <submittedName>
        <fullName evidence="1">Uncharacterized protein MANES_10G060900</fullName>
    </submittedName>
</protein>
<sequence>MEWFSSTSMCGSEPVQIIKSVN</sequence>
<accession>A0A2P2M0D9</accession>
<reference evidence="1" key="1">
    <citation type="submission" date="2018-02" db="EMBL/GenBank/DDBJ databases">
        <title>Rhizophora mucronata_Transcriptome.</title>
        <authorList>
            <person name="Meera S.P."/>
            <person name="Sreeshan A."/>
            <person name="Augustine A."/>
        </authorList>
    </citation>
    <scope>NUCLEOTIDE SEQUENCE</scope>
    <source>
        <tissue evidence="1">Leaf</tissue>
    </source>
</reference>